<dbReference type="Proteomes" id="UP001557470">
    <property type="component" value="Unassembled WGS sequence"/>
</dbReference>
<evidence type="ECO:0000313" key="1">
    <source>
        <dbReference type="EMBL" id="KAL0967061.1"/>
    </source>
</evidence>
<sequence>MLMTNDVMAKFNMKGGKGKLAFMKLRLFTVVTESVQRTTAETEASIAAAVAFCLKYAPDRVGEVEEKMFMKLNFFLVHKWALSSGQFEFC</sequence>
<reference evidence="1 2" key="1">
    <citation type="submission" date="2024-06" db="EMBL/GenBank/DDBJ databases">
        <authorList>
            <person name="Pan Q."/>
            <person name="Wen M."/>
            <person name="Jouanno E."/>
            <person name="Zahm M."/>
            <person name="Klopp C."/>
            <person name="Cabau C."/>
            <person name="Louis A."/>
            <person name="Berthelot C."/>
            <person name="Parey E."/>
            <person name="Roest Crollius H."/>
            <person name="Montfort J."/>
            <person name="Robinson-Rechavi M."/>
            <person name="Bouchez O."/>
            <person name="Lampietro C."/>
            <person name="Lopez Roques C."/>
            <person name="Donnadieu C."/>
            <person name="Postlethwait J."/>
            <person name="Bobe J."/>
            <person name="Verreycken H."/>
            <person name="Guiguen Y."/>
        </authorList>
    </citation>
    <scope>NUCLEOTIDE SEQUENCE [LARGE SCALE GENOMIC DNA]</scope>
    <source>
        <strain evidence="1">Up_M1</strain>
        <tissue evidence="1">Testis</tissue>
    </source>
</reference>
<dbReference type="EMBL" id="JAGEUA010000009">
    <property type="protein sequence ID" value="KAL0967061.1"/>
    <property type="molecule type" value="Genomic_DNA"/>
</dbReference>
<protein>
    <submittedName>
        <fullName evidence="1">Uncharacterized protein</fullName>
    </submittedName>
</protein>
<comment type="caution">
    <text evidence="1">The sequence shown here is derived from an EMBL/GenBank/DDBJ whole genome shotgun (WGS) entry which is preliminary data.</text>
</comment>
<gene>
    <name evidence="1" type="ORF">UPYG_G00304110</name>
</gene>
<dbReference type="AlphaFoldDB" id="A0ABD0WNE2"/>
<organism evidence="1 2">
    <name type="scientific">Umbra pygmaea</name>
    <name type="common">Eastern mudminnow</name>
    <dbReference type="NCBI Taxonomy" id="75934"/>
    <lineage>
        <taxon>Eukaryota</taxon>
        <taxon>Metazoa</taxon>
        <taxon>Chordata</taxon>
        <taxon>Craniata</taxon>
        <taxon>Vertebrata</taxon>
        <taxon>Euteleostomi</taxon>
        <taxon>Actinopterygii</taxon>
        <taxon>Neopterygii</taxon>
        <taxon>Teleostei</taxon>
        <taxon>Protacanthopterygii</taxon>
        <taxon>Esociformes</taxon>
        <taxon>Umbridae</taxon>
        <taxon>Umbra</taxon>
    </lineage>
</organism>
<accession>A0ABD0WNE2</accession>
<name>A0ABD0WNE2_UMBPY</name>
<evidence type="ECO:0000313" key="2">
    <source>
        <dbReference type="Proteomes" id="UP001557470"/>
    </source>
</evidence>
<keyword evidence="2" id="KW-1185">Reference proteome</keyword>
<proteinExistence type="predicted"/>